<name>A0A076F8I8_9BACT</name>
<proteinExistence type="predicted"/>
<dbReference type="PROSITE" id="PS51257">
    <property type="entry name" value="PROKAR_LIPOPROTEIN"/>
    <property type="match status" value="1"/>
</dbReference>
<feature type="chain" id="PRO_5001711571" description="Lipoprotein" evidence="1">
    <location>
        <begin position="23"/>
        <end position="446"/>
    </location>
</feature>
<dbReference type="RefSeq" id="WP_038452602.1">
    <property type="nucleotide sequence ID" value="NZ_CP009043.1"/>
</dbReference>
<accession>A0A076F8I8</accession>
<organism evidence="2 3">
    <name type="scientific">Campylobacter iguaniorum</name>
    <dbReference type="NCBI Taxonomy" id="1244531"/>
    <lineage>
        <taxon>Bacteria</taxon>
        <taxon>Pseudomonadati</taxon>
        <taxon>Campylobacterota</taxon>
        <taxon>Epsilonproteobacteria</taxon>
        <taxon>Campylobacterales</taxon>
        <taxon>Campylobacteraceae</taxon>
        <taxon>Campylobacter</taxon>
    </lineage>
</organism>
<dbReference type="eggNOG" id="COG3014">
    <property type="taxonomic scope" value="Bacteria"/>
</dbReference>
<dbReference type="SUPFAM" id="SSF48452">
    <property type="entry name" value="TPR-like"/>
    <property type="match status" value="1"/>
</dbReference>
<dbReference type="Proteomes" id="UP000028486">
    <property type="component" value="Chromosome"/>
</dbReference>
<keyword evidence="3" id="KW-1185">Reference proteome</keyword>
<dbReference type="AlphaFoldDB" id="A0A076F8I8"/>
<keyword evidence="1" id="KW-0732">Signal</keyword>
<dbReference type="STRING" id="1244531.CIG2463D_0133"/>
<reference evidence="3" key="1">
    <citation type="journal article" date="2014" name="Genome Announc.">
        <title>Complete Genome Sequence of Campylobacter iguaniorum Strain 1485ET, Isolated from a Bearded Dragon (Pogona vitticeps).</title>
        <authorList>
            <person name="Gilbert M.J."/>
            <person name="Miller W.G."/>
            <person name="Yee E."/>
            <person name="Kik M."/>
            <person name="Wagenaar J.A."/>
            <person name="Duim B."/>
        </authorList>
    </citation>
    <scope>NUCLEOTIDE SEQUENCE [LARGE SCALE GENOMIC DNA]</scope>
    <source>
        <strain evidence="3">1485E</strain>
    </source>
</reference>
<feature type="signal peptide" evidence="1">
    <location>
        <begin position="1"/>
        <end position="22"/>
    </location>
</feature>
<evidence type="ECO:0000313" key="3">
    <source>
        <dbReference type="Proteomes" id="UP000028486"/>
    </source>
</evidence>
<dbReference type="InterPro" id="IPR011990">
    <property type="entry name" value="TPR-like_helical_dom_sf"/>
</dbReference>
<evidence type="ECO:0000256" key="1">
    <source>
        <dbReference type="SAM" id="SignalP"/>
    </source>
</evidence>
<dbReference type="OrthoDB" id="5329991at2"/>
<protein>
    <recommendedName>
        <fullName evidence="4">Lipoprotein</fullName>
    </recommendedName>
</protein>
<dbReference type="EMBL" id="CP009043">
    <property type="protein sequence ID" value="AII14008.1"/>
    <property type="molecule type" value="Genomic_DNA"/>
</dbReference>
<dbReference type="HOGENOM" id="CLU_035715_2_1_7"/>
<gene>
    <name evidence="2" type="ORF">CIG1485E_0130</name>
</gene>
<evidence type="ECO:0000313" key="2">
    <source>
        <dbReference type="EMBL" id="AII14008.1"/>
    </source>
</evidence>
<dbReference type="KEGG" id="caj:CIG1485E_0130"/>
<sequence length="446" mass="50394">MKLNLLLSLFFTLFFVGCANHAATNNDFQNMIVNSYCDDEFLAQSLEKVKDNDDAIYNGLNAGLIARNCSKFAQSIEFFDAVEDAYKYDVDLQNYALKGTKIITSTLINENISDYEGSMHERIMLNSYKALNFMSLGDFQNARVEFNRALMRQELAKEYFANQIEKNRDDLDKNYDKNVASNFKNISANYNSLFREFDTVKDFTNPYATYLASVFFYMDNDYKRASDLLKEIAIIHPNNKEIQKQYATFAKQAASINPQKSKKYIFLIYEDGLGAIKDEFRLTLPFVVDKKIVTTSVAFETLKKQGSSYETIEANLAQTSNLINLDSIVATEFKINMPSMILKSLTSTATKTALNIAVAKNDDTGGWLALLSSLLTSVSTRANVRSWTGLPKSVSVIMIENKGKITISVPNGRILFEQNLDETKDTLVLVRSPLRSAPSHTTIIQR</sequence>
<evidence type="ECO:0008006" key="4">
    <source>
        <dbReference type="Google" id="ProtNLM"/>
    </source>
</evidence>